<proteinExistence type="inferred from homology"/>
<comment type="caution">
    <text evidence="11">The sequence shown here is derived from an EMBL/GenBank/DDBJ whole genome shotgun (WGS) entry which is preliminary data.</text>
</comment>
<dbReference type="SUPFAM" id="SSF51316">
    <property type="entry name" value="Mss4-like"/>
    <property type="match status" value="1"/>
</dbReference>
<name>A0A370DEK3_9GAMM</name>
<dbReference type="PROSITE" id="PS51790">
    <property type="entry name" value="MSRB"/>
    <property type="match status" value="1"/>
</dbReference>
<dbReference type="Gene3D" id="2.170.150.20">
    <property type="entry name" value="Peptide methionine sulfoxide reductase"/>
    <property type="match status" value="1"/>
</dbReference>
<dbReference type="InterPro" id="IPR002579">
    <property type="entry name" value="Met_Sox_Rdtase_MsrB_dom"/>
</dbReference>
<feature type="domain" description="MsrB" evidence="10">
    <location>
        <begin position="8"/>
        <end position="130"/>
    </location>
</feature>
<evidence type="ECO:0000256" key="5">
    <source>
        <dbReference type="ARBA" id="ARBA00022833"/>
    </source>
</evidence>
<dbReference type="HAMAP" id="MF_01400">
    <property type="entry name" value="MsrB"/>
    <property type="match status" value="1"/>
</dbReference>
<evidence type="ECO:0000256" key="7">
    <source>
        <dbReference type="ARBA" id="ARBA00048488"/>
    </source>
</evidence>
<keyword evidence="5 9" id="KW-0862">Zinc</keyword>
<feature type="binding site" evidence="9">
    <location>
        <position position="47"/>
    </location>
    <ligand>
        <name>Zn(2+)</name>
        <dbReference type="ChEBI" id="CHEBI:29105"/>
    </ligand>
</feature>
<comment type="similarity">
    <text evidence="1 9">Belongs to the MsrB Met sulfoxide reductase family.</text>
</comment>
<evidence type="ECO:0000313" key="12">
    <source>
        <dbReference type="Proteomes" id="UP000254266"/>
    </source>
</evidence>
<keyword evidence="6 9" id="KW-0560">Oxidoreductase</keyword>
<dbReference type="FunFam" id="2.170.150.20:FF:000001">
    <property type="entry name" value="Peptide methionine sulfoxide reductase MsrB"/>
    <property type="match status" value="1"/>
</dbReference>
<evidence type="ECO:0000256" key="3">
    <source>
        <dbReference type="ARBA" id="ARBA00021130"/>
    </source>
</evidence>
<dbReference type="AlphaFoldDB" id="A0A370DEK3"/>
<evidence type="ECO:0000259" key="10">
    <source>
        <dbReference type="PROSITE" id="PS51790"/>
    </source>
</evidence>
<keyword evidence="12" id="KW-1185">Reference proteome</keyword>
<evidence type="ECO:0000256" key="2">
    <source>
        <dbReference type="ARBA" id="ARBA00012499"/>
    </source>
</evidence>
<evidence type="ECO:0000256" key="4">
    <source>
        <dbReference type="ARBA" id="ARBA00022723"/>
    </source>
</evidence>
<feature type="active site" description="Nucleophile" evidence="9">
    <location>
        <position position="119"/>
    </location>
</feature>
<comment type="catalytic activity">
    <reaction evidence="7 9">
        <text>L-methionyl-[protein] + [thioredoxin]-disulfide + H2O = L-methionyl-(R)-S-oxide-[protein] + [thioredoxin]-dithiol</text>
        <dbReference type="Rhea" id="RHEA:24164"/>
        <dbReference type="Rhea" id="RHEA-COMP:10698"/>
        <dbReference type="Rhea" id="RHEA-COMP:10700"/>
        <dbReference type="Rhea" id="RHEA-COMP:12313"/>
        <dbReference type="Rhea" id="RHEA-COMP:12314"/>
        <dbReference type="ChEBI" id="CHEBI:15377"/>
        <dbReference type="ChEBI" id="CHEBI:16044"/>
        <dbReference type="ChEBI" id="CHEBI:29950"/>
        <dbReference type="ChEBI" id="CHEBI:45764"/>
        <dbReference type="ChEBI" id="CHEBI:50058"/>
        <dbReference type="EC" id="1.8.4.12"/>
    </reaction>
</comment>
<dbReference type="InterPro" id="IPR011057">
    <property type="entry name" value="Mss4-like_sf"/>
</dbReference>
<organism evidence="11 12">
    <name type="scientific">endosymbiont of Galathealinum brachiosum</name>
    <dbReference type="NCBI Taxonomy" id="2200906"/>
    <lineage>
        <taxon>Bacteria</taxon>
        <taxon>Pseudomonadati</taxon>
        <taxon>Pseudomonadota</taxon>
        <taxon>Gammaproteobacteria</taxon>
        <taxon>sulfur-oxidizing symbionts</taxon>
    </lineage>
</organism>
<dbReference type="Pfam" id="PF01641">
    <property type="entry name" value="SelR"/>
    <property type="match status" value="1"/>
</dbReference>
<comment type="cofactor">
    <cofactor evidence="9">
        <name>Zn(2+)</name>
        <dbReference type="ChEBI" id="CHEBI:29105"/>
    </cofactor>
    <text evidence="9">Binds 1 zinc ion per subunit. The zinc ion is important for the structural integrity of the protein.</text>
</comment>
<evidence type="ECO:0000256" key="6">
    <source>
        <dbReference type="ARBA" id="ARBA00023002"/>
    </source>
</evidence>
<dbReference type="GO" id="GO:0006979">
    <property type="term" value="P:response to oxidative stress"/>
    <property type="evidence" value="ECO:0007669"/>
    <property type="project" value="InterPro"/>
</dbReference>
<dbReference type="PANTHER" id="PTHR10173:SF52">
    <property type="entry name" value="METHIONINE-R-SULFOXIDE REDUCTASE B1"/>
    <property type="match status" value="1"/>
</dbReference>
<evidence type="ECO:0000313" key="11">
    <source>
        <dbReference type="EMBL" id="RDH82804.1"/>
    </source>
</evidence>
<dbReference type="Proteomes" id="UP000254266">
    <property type="component" value="Unassembled WGS sequence"/>
</dbReference>
<dbReference type="GO" id="GO:0005737">
    <property type="term" value="C:cytoplasm"/>
    <property type="evidence" value="ECO:0007669"/>
    <property type="project" value="TreeGrafter"/>
</dbReference>
<dbReference type="GO" id="GO:0008270">
    <property type="term" value="F:zinc ion binding"/>
    <property type="evidence" value="ECO:0007669"/>
    <property type="project" value="UniProtKB-UniRule"/>
</dbReference>
<dbReference type="EC" id="1.8.4.12" evidence="2 9"/>
<dbReference type="EMBL" id="QFXC01000011">
    <property type="protein sequence ID" value="RDH82804.1"/>
    <property type="molecule type" value="Genomic_DNA"/>
</dbReference>
<accession>A0A370DEK3</accession>
<protein>
    <recommendedName>
        <fullName evidence="3 9">Peptide methionine sulfoxide reductase MsrB</fullName>
        <ecNumber evidence="2 9">1.8.4.12</ecNumber>
    </recommendedName>
    <alternativeName>
        <fullName evidence="8 9">Peptide-methionine (R)-S-oxide reductase</fullName>
    </alternativeName>
</protein>
<dbReference type="PANTHER" id="PTHR10173">
    <property type="entry name" value="METHIONINE SULFOXIDE REDUCTASE"/>
    <property type="match status" value="1"/>
</dbReference>
<feature type="binding site" evidence="9">
    <location>
        <position position="96"/>
    </location>
    <ligand>
        <name>Zn(2+)</name>
        <dbReference type="ChEBI" id="CHEBI:29105"/>
    </ligand>
</feature>
<evidence type="ECO:0000256" key="1">
    <source>
        <dbReference type="ARBA" id="ARBA00007174"/>
    </source>
</evidence>
<evidence type="ECO:0000256" key="8">
    <source>
        <dbReference type="ARBA" id="ARBA00075819"/>
    </source>
</evidence>
<dbReference type="NCBIfam" id="TIGR00357">
    <property type="entry name" value="peptide-methionine (R)-S-oxide reductase MsrB"/>
    <property type="match status" value="1"/>
</dbReference>
<dbReference type="GO" id="GO:0033743">
    <property type="term" value="F:peptide-methionine (R)-S-oxide reductase activity"/>
    <property type="evidence" value="ECO:0007669"/>
    <property type="project" value="UniProtKB-UniRule"/>
</dbReference>
<dbReference type="GO" id="GO:0030091">
    <property type="term" value="P:protein repair"/>
    <property type="evidence" value="ECO:0007669"/>
    <property type="project" value="InterPro"/>
</dbReference>
<feature type="binding site" evidence="9">
    <location>
        <position position="50"/>
    </location>
    <ligand>
        <name>Zn(2+)</name>
        <dbReference type="ChEBI" id="CHEBI:29105"/>
    </ligand>
</feature>
<keyword evidence="4 9" id="KW-0479">Metal-binding</keyword>
<sequence length="132" mass="15064">MTKTTKTKEQWKKQLDEETYRVAREQGTEAPFSGAYYENKETGTYNCICCNAPLFTSHEKYDSGSGWPSFWQPVSDSSITEIRDVSLGIERVEVRCAECDAHLGHVFEDGPRPTGLRYCINSVCMDFKSEKE</sequence>
<reference evidence="11 12" key="1">
    <citation type="journal article" date="2018" name="ISME J.">
        <title>Endosymbiont genomes yield clues of tubeworm success.</title>
        <authorList>
            <person name="Li Y."/>
            <person name="Liles M.R."/>
            <person name="Halanych K.M."/>
        </authorList>
    </citation>
    <scope>NUCLEOTIDE SEQUENCE [LARGE SCALE GENOMIC DNA]</scope>
    <source>
        <strain evidence="11">A1464</strain>
    </source>
</reference>
<feature type="binding site" evidence="9">
    <location>
        <position position="99"/>
    </location>
    <ligand>
        <name>Zn(2+)</name>
        <dbReference type="ChEBI" id="CHEBI:29105"/>
    </ligand>
</feature>
<gene>
    <name evidence="9 11" type="primary">msrB</name>
    <name evidence="11" type="ORF">DIZ80_11055</name>
</gene>
<evidence type="ECO:0000256" key="9">
    <source>
        <dbReference type="HAMAP-Rule" id="MF_01400"/>
    </source>
</evidence>
<dbReference type="InterPro" id="IPR028427">
    <property type="entry name" value="Met_Sox_Rdtase_MsrB"/>
</dbReference>